<dbReference type="AlphaFoldDB" id="A0A6J4PEQ6"/>
<evidence type="ECO:0000256" key="1">
    <source>
        <dbReference type="SAM" id="MobiDB-lite"/>
    </source>
</evidence>
<feature type="non-terminal residue" evidence="2">
    <location>
        <position position="1"/>
    </location>
</feature>
<reference evidence="2" key="1">
    <citation type="submission" date="2020-02" db="EMBL/GenBank/DDBJ databases">
        <authorList>
            <person name="Meier V. D."/>
        </authorList>
    </citation>
    <scope>NUCLEOTIDE SEQUENCE</scope>
    <source>
        <strain evidence="2">AVDCRST_MAG03</strain>
    </source>
</reference>
<proteinExistence type="predicted"/>
<feature type="compositionally biased region" description="Basic residues" evidence="1">
    <location>
        <begin position="94"/>
        <end position="103"/>
    </location>
</feature>
<accession>A0A6J4PEQ6</accession>
<feature type="compositionally biased region" description="Basic residues" evidence="1">
    <location>
        <begin position="201"/>
        <end position="220"/>
    </location>
</feature>
<feature type="compositionally biased region" description="Basic and acidic residues" evidence="1">
    <location>
        <begin position="148"/>
        <end position="200"/>
    </location>
</feature>
<protein>
    <submittedName>
        <fullName evidence="2">ABC transporter, ATP-binding protein (Cluster 3, basic aa/glutamine/opines)</fullName>
    </submittedName>
</protein>
<dbReference type="GO" id="GO:0005524">
    <property type="term" value="F:ATP binding"/>
    <property type="evidence" value="ECO:0007669"/>
    <property type="project" value="UniProtKB-KW"/>
</dbReference>
<organism evidence="2">
    <name type="scientific">uncultured Rubrobacteraceae bacterium</name>
    <dbReference type="NCBI Taxonomy" id="349277"/>
    <lineage>
        <taxon>Bacteria</taxon>
        <taxon>Bacillati</taxon>
        <taxon>Actinomycetota</taxon>
        <taxon>Rubrobacteria</taxon>
        <taxon>Rubrobacterales</taxon>
        <taxon>Rubrobacteraceae</taxon>
        <taxon>environmental samples</taxon>
    </lineage>
</organism>
<feature type="compositionally biased region" description="Low complexity" evidence="1">
    <location>
        <begin position="12"/>
        <end position="21"/>
    </location>
</feature>
<keyword evidence="2" id="KW-0547">Nucleotide-binding</keyword>
<sequence length="243" mass="26996">ADHRVRRGGQILRGLPGPQGDRLLRGRGRGRSRHRAQRVGQEHALAVHKRPGGDHLRRAHRGRLPGPRQEDRHQQAALGDRHGLPAVQPLPAHDRRREHKARPRAGEERPPGGRRRAVREAAREGGHPGAGRQVPGELVGGPAAAGRDSPRACHGAQDHALRRADERLGPRDDQRGARRDGRPRPRRHDDGGRHPRDGLRPPRRRQGRLHGRGPHRRGRHPGALLREPHARADQALPEPDPAL</sequence>
<evidence type="ECO:0000313" key="2">
    <source>
        <dbReference type="EMBL" id="CAA9408019.1"/>
    </source>
</evidence>
<feature type="region of interest" description="Disordered" evidence="1">
    <location>
        <begin position="1"/>
        <end position="243"/>
    </location>
</feature>
<keyword evidence="2" id="KW-0067">ATP-binding</keyword>
<feature type="non-terminal residue" evidence="2">
    <location>
        <position position="243"/>
    </location>
</feature>
<feature type="compositionally biased region" description="Basic residues" evidence="1">
    <location>
        <begin position="25"/>
        <end position="37"/>
    </location>
</feature>
<name>A0A6J4PEQ6_9ACTN</name>
<gene>
    <name evidence="2" type="ORF">AVDCRST_MAG03-1674</name>
</gene>
<dbReference type="EMBL" id="CADCUT010000106">
    <property type="protein sequence ID" value="CAA9408019.1"/>
    <property type="molecule type" value="Genomic_DNA"/>
</dbReference>
<feature type="compositionally biased region" description="Basic and acidic residues" evidence="1">
    <location>
        <begin position="68"/>
        <end position="83"/>
    </location>
</feature>